<name>A0A9X5BKH8_9FIRM</name>
<dbReference type="Proteomes" id="UP001154420">
    <property type="component" value="Unassembled WGS sequence"/>
</dbReference>
<dbReference type="EMBL" id="QZDT01000094">
    <property type="protein sequence ID" value="NBJ95448.1"/>
    <property type="molecule type" value="Genomic_DNA"/>
</dbReference>
<evidence type="ECO:0000256" key="1">
    <source>
        <dbReference type="SAM" id="Coils"/>
    </source>
</evidence>
<keyword evidence="1" id="KW-0175">Coiled coil</keyword>
<evidence type="ECO:0000256" key="2">
    <source>
        <dbReference type="SAM" id="MobiDB-lite"/>
    </source>
</evidence>
<accession>A0A9X5BKH8</accession>
<feature type="region of interest" description="Disordered" evidence="2">
    <location>
        <begin position="190"/>
        <end position="242"/>
    </location>
</feature>
<feature type="compositionally biased region" description="Basic residues" evidence="2">
    <location>
        <begin position="233"/>
        <end position="242"/>
    </location>
</feature>
<comment type="caution">
    <text evidence="3">The sequence shown here is derived from an EMBL/GenBank/DDBJ whole genome shotgun (WGS) entry which is preliminary data.</text>
</comment>
<feature type="coiled-coil region" evidence="1">
    <location>
        <begin position="31"/>
        <end position="156"/>
    </location>
</feature>
<keyword evidence="4" id="KW-1185">Reference proteome</keyword>
<protein>
    <submittedName>
        <fullName evidence="3">Uncharacterized protein</fullName>
    </submittedName>
</protein>
<proteinExistence type="predicted"/>
<evidence type="ECO:0000313" key="3">
    <source>
        <dbReference type="EMBL" id="NBJ95448.1"/>
    </source>
</evidence>
<dbReference type="AlphaFoldDB" id="A0A9X5BKH8"/>
<sequence>MQQHLREKFPEHAHELNFLNGATKDKSKDLARQAQLNHEKNLEEKEQLKKELEKDISEQKNEIFDSAMNNSKKEQELRIKQVGLNAREEKIAKKENELEQIRTAYENAKSIKNRNIEMPEPDGKGLKKGTYSKEQVEKLVNETNRAYEQIRDLQQGREVQRGLDDIMENTRKANEIIRQRTYEKLLQENQELKKDKRTMDWIRNQNPEKAKDWEKRAEKEEKDREKEIERQQHKEHHRGHSR</sequence>
<gene>
    <name evidence="3" type="ORF">D5281_23740</name>
</gene>
<feature type="compositionally biased region" description="Basic and acidic residues" evidence="2">
    <location>
        <begin position="190"/>
        <end position="232"/>
    </location>
</feature>
<organism evidence="3 4">
    <name type="scientific">Parablautia muri</name>
    <dbReference type="NCBI Taxonomy" id="2320879"/>
    <lineage>
        <taxon>Bacteria</taxon>
        <taxon>Bacillati</taxon>
        <taxon>Bacillota</taxon>
        <taxon>Clostridia</taxon>
        <taxon>Lachnospirales</taxon>
        <taxon>Lachnospiraceae</taxon>
        <taxon>Parablautia</taxon>
    </lineage>
</organism>
<evidence type="ECO:0000313" key="4">
    <source>
        <dbReference type="Proteomes" id="UP001154420"/>
    </source>
</evidence>
<reference evidence="3" key="1">
    <citation type="submission" date="2018-09" db="EMBL/GenBank/DDBJ databases">
        <title>Murine metabolic-syndrome-specific gut microbial biobank.</title>
        <authorList>
            <person name="Liu C."/>
        </authorList>
    </citation>
    <scope>NUCLEOTIDE SEQUENCE</scope>
    <source>
        <strain evidence="3">D42-62</strain>
    </source>
</reference>